<sequence length="95" mass="10918">MRCNVPIIHHNLEISFSKRYLIQNIILTGYMGDNLRFVTTKPKHMMGIDLPCSPNSYIENSIYYNINFETLALKLTRYSGFFKLPLEGLLSAGTD</sequence>
<dbReference type="AlphaFoldDB" id="A0AAN9PNK7"/>
<comment type="caution">
    <text evidence="1">The sequence shown here is derived from an EMBL/GenBank/DDBJ whole genome shotgun (WGS) entry which is preliminary data.</text>
</comment>
<accession>A0AAN9PNK7</accession>
<keyword evidence="2" id="KW-1185">Reference proteome</keyword>
<proteinExistence type="predicted"/>
<reference evidence="1 2" key="1">
    <citation type="submission" date="2024-01" db="EMBL/GenBank/DDBJ databases">
        <title>The genomes of 5 underutilized Papilionoideae crops provide insights into root nodulation and disease resistance.</title>
        <authorList>
            <person name="Yuan L."/>
        </authorList>
    </citation>
    <scope>NUCLEOTIDE SEQUENCE [LARGE SCALE GENOMIC DNA]</scope>
    <source>
        <strain evidence="1">LY-2023</strain>
        <tissue evidence="1">Leaf</tissue>
    </source>
</reference>
<gene>
    <name evidence="1" type="ORF">RJT34_15145</name>
</gene>
<dbReference type="EMBL" id="JAYKXN010000003">
    <property type="protein sequence ID" value="KAK7304098.1"/>
    <property type="molecule type" value="Genomic_DNA"/>
</dbReference>
<protein>
    <submittedName>
        <fullName evidence="1">Uncharacterized protein</fullName>
    </submittedName>
</protein>
<evidence type="ECO:0000313" key="2">
    <source>
        <dbReference type="Proteomes" id="UP001359559"/>
    </source>
</evidence>
<name>A0AAN9PNK7_CLITE</name>
<organism evidence="1 2">
    <name type="scientific">Clitoria ternatea</name>
    <name type="common">Butterfly pea</name>
    <dbReference type="NCBI Taxonomy" id="43366"/>
    <lineage>
        <taxon>Eukaryota</taxon>
        <taxon>Viridiplantae</taxon>
        <taxon>Streptophyta</taxon>
        <taxon>Embryophyta</taxon>
        <taxon>Tracheophyta</taxon>
        <taxon>Spermatophyta</taxon>
        <taxon>Magnoliopsida</taxon>
        <taxon>eudicotyledons</taxon>
        <taxon>Gunneridae</taxon>
        <taxon>Pentapetalae</taxon>
        <taxon>rosids</taxon>
        <taxon>fabids</taxon>
        <taxon>Fabales</taxon>
        <taxon>Fabaceae</taxon>
        <taxon>Papilionoideae</taxon>
        <taxon>50 kb inversion clade</taxon>
        <taxon>NPAAA clade</taxon>
        <taxon>indigoferoid/millettioid clade</taxon>
        <taxon>Phaseoleae</taxon>
        <taxon>Clitoria</taxon>
    </lineage>
</organism>
<evidence type="ECO:0000313" key="1">
    <source>
        <dbReference type="EMBL" id="KAK7304098.1"/>
    </source>
</evidence>
<dbReference type="Proteomes" id="UP001359559">
    <property type="component" value="Unassembled WGS sequence"/>
</dbReference>